<feature type="signal peptide" evidence="1">
    <location>
        <begin position="1"/>
        <end position="18"/>
    </location>
</feature>
<feature type="chain" id="PRO_5006872550" evidence="1">
    <location>
        <begin position="19"/>
        <end position="52"/>
    </location>
</feature>
<evidence type="ECO:0000313" key="2">
    <source>
        <dbReference type="EMBL" id="KRX88221.1"/>
    </source>
</evidence>
<proteinExistence type="predicted"/>
<keyword evidence="1" id="KW-0732">Signal</keyword>
<organism evidence="2 3">
    <name type="scientific">Trichinella pseudospiralis</name>
    <name type="common">Parasitic roundworm</name>
    <dbReference type="NCBI Taxonomy" id="6337"/>
    <lineage>
        <taxon>Eukaryota</taxon>
        <taxon>Metazoa</taxon>
        <taxon>Ecdysozoa</taxon>
        <taxon>Nematoda</taxon>
        <taxon>Enoplea</taxon>
        <taxon>Dorylaimia</taxon>
        <taxon>Trichinellida</taxon>
        <taxon>Trichinellidae</taxon>
        <taxon>Trichinella</taxon>
    </lineage>
</organism>
<accession>A0A0V0XJQ9</accession>
<evidence type="ECO:0000256" key="1">
    <source>
        <dbReference type="SAM" id="SignalP"/>
    </source>
</evidence>
<protein>
    <submittedName>
        <fullName evidence="2">Uncharacterized protein</fullName>
    </submittedName>
</protein>
<evidence type="ECO:0000313" key="3">
    <source>
        <dbReference type="Proteomes" id="UP000054815"/>
    </source>
</evidence>
<dbReference type="EMBL" id="JYDU01000245">
    <property type="protein sequence ID" value="KRX88221.1"/>
    <property type="molecule type" value="Genomic_DNA"/>
</dbReference>
<reference evidence="2 3" key="1">
    <citation type="submission" date="2015-01" db="EMBL/GenBank/DDBJ databases">
        <title>Evolution of Trichinella species and genotypes.</title>
        <authorList>
            <person name="Korhonen P.K."/>
            <person name="Edoardo P."/>
            <person name="Giuseppe L.R."/>
            <person name="Gasser R.B."/>
        </authorList>
    </citation>
    <scope>NUCLEOTIDE SEQUENCE [LARGE SCALE GENOMIC DNA]</scope>
    <source>
        <strain evidence="2">ISS141</strain>
    </source>
</reference>
<sequence length="52" mass="5686">MLRHRILLACAYLQQVLGERLMGVDSSSNSLGIVRAGVGKLLLKQAFTREAT</sequence>
<comment type="caution">
    <text evidence="2">The sequence shown here is derived from an EMBL/GenBank/DDBJ whole genome shotgun (WGS) entry which is preliminary data.</text>
</comment>
<dbReference type="Proteomes" id="UP000054815">
    <property type="component" value="Unassembled WGS sequence"/>
</dbReference>
<gene>
    <name evidence="2" type="ORF">T4E_11594</name>
</gene>
<dbReference type="AlphaFoldDB" id="A0A0V0XJQ9"/>
<name>A0A0V0XJQ9_TRIPS</name>